<dbReference type="OrthoDB" id="27031at2759"/>
<feature type="compositionally biased region" description="Polar residues" evidence="6">
    <location>
        <begin position="73"/>
        <end position="99"/>
    </location>
</feature>
<feature type="region of interest" description="Disordered" evidence="6">
    <location>
        <begin position="73"/>
        <end position="121"/>
    </location>
</feature>
<sequence>MSYLGGTRYLHAICCDCTEKRNLLLFKYVPIAKSTLEKLVYSVKGMLVLNDSAAAFWMGNLVNKNLDGQEIFSQTSSEETTLPDMNTNSEELTNASSEIFDSDLDENLEEIEDENDDVDDL</sequence>
<dbReference type="GO" id="GO:0070182">
    <property type="term" value="F:DNA polymerase binding"/>
    <property type="evidence" value="ECO:0007669"/>
    <property type="project" value="TreeGrafter"/>
</dbReference>
<evidence type="ECO:0000256" key="2">
    <source>
        <dbReference type="ARBA" id="ARBA00022499"/>
    </source>
</evidence>
<evidence type="ECO:0000256" key="5">
    <source>
        <dbReference type="ARBA" id="ARBA00093456"/>
    </source>
</evidence>
<comment type="similarity">
    <text evidence="5">Belongs to the Fanconi anemia protein FANCD2 family.</text>
</comment>
<gene>
    <name evidence="7" type="primary">Fancd2_1</name>
    <name evidence="7" type="ORF">G6Z77_0003328</name>
</gene>
<keyword evidence="8" id="KW-1185">Reference proteome</keyword>
<dbReference type="EMBL" id="JAANIB010009726">
    <property type="protein sequence ID" value="KAG5321535.1"/>
    <property type="molecule type" value="Genomic_DNA"/>
</dbReference>
<dbReference type="GO" id="GO:0031573">
    <property type="term" value="P:mitotic intra-S DNA damage checkpoint signaling"/>
    <property type="evidence" value="ECO:0007669"/>
    <property type="project" value="TreeGrafter"/>
</dbReference>
<dbReference type="GO" id="GO:0036297">
    <property type="term" value="P:interstrand cross-link repair"/>
    <property type="evidence" value="ECO:0007669"/>
    <property type="project" value="TreeGrafter"/>
</dbReference>
<proteinExistence type="inferred from homology"/>
<evidence type="ECO:0000256" key="6">
    <source>
        <dbReference type="SAM" id="MobiDB-lite"/>
    </source>
</evidence>
<dbReference type="GO" id="GO:0005634">
    <property type="term" value="C:nucleus"/>
    <property type="evidence" value="ECO:0007669"/>
    <property type="project" value="UniProtKB-SubCell"/>
</dbReference>
<feature type="non-terminal residue" evidence="7">
    <location>
        <position position="1"/>
    </location>
</feature>
<comment type="subcellular location">
    <subcellularLocation>
        <location evidence="1">Nucleus</location>
    </subcellularLocation>
</comment>
<evidence type="ECO:0000256" key="1">
    <source>
        <dbReference type="ARBA" id="ARBA00004123"/>
    </source>
</evidence>
<feature type="compositionally biased region" description="Acidic residues" evidence="6">
    <location>
        <begin position="100"/>
        <end position="121"/>
    </location>
</feature>
<dbReference type="PANTHER" id="PTHR32086:SF0">
    <property type="entry name" value="FANCONI ANEMIA GROUP D2 PROTEIN"/>
    <property type="match status" value="1"/>
</dbReference>
<evidence type="ECO:0000313" key="8">
    <source>
        <dbReference type="Proteomes" id="UP000670152"/>
    </source>
</evidence>
<dbReference type="Proteomes" id="UP000670152">
    <property type="component" value="Unassembled WGS sequence"/>
</dbReference>
<keyword evidence="2" id="KW-1017">Isopeptide bond</keyword>
<keyword evidence="4" id="KW-0539">Nucleus</keyword>
<dbReference type="PANTHER" id="PTHR32086">
    <property type="entry name" value="FANCONI ANEMIA GROUP D2 PROTEIN"/>
    <property type="match status" value="1"/>
</dbReference>
<evidence type="ECO:0000256" key="4">
    <source>
        <dbReference type="ARBA" id="ARBA00023242"/>
    </source>
</evidence>
<keyword evidence="3" id="KW-0832">Ubl conjugation</keyword>
<comment type="caution">
    <text evidence="7">The sequence shown here is derived from an EMBL/GenBank/DDBJ whole genome shotgun (WGS) entry which is preliminary data.</text>
</comment>
<protein>
    <submittedName>
        <fullName evidence="7">FACD2 protein</fullName>
    </submittedName>
</protein>
<dbReference type="Pfam" id="PF14631">
    <property type="entry name" value="FancD2"/>
    <property type="match status" value="1"/>
</dbReference>
<reference evidence="7 8" key="1">
    <citation type="submission" date="2020-02" db="EMBL/GenBank/DDBJ databases">
        <title>Relaxed selection underlies rapid genomic changes in the transitions from sociality to social parasitism in ants.</title>
        <authorList>
            <person name="Bi X."/>
        </authorList>
    </citation>
    <scope>NUCLEOTIDE SEQUENCE [LARGE SCALE GENOMIC DNA]</scope>
    <source>
        <strain evidence="7">BGI-DK2014b</strain>
        <tissue evidence="7">Whole body</tissue>
    </source>
</reference>
<evidence type="ECO:0000256" key="3">
    <source>
        <dbReference type="ARBA" id="ARBA00022843"/>
    </source>
</evidence>
<accession>A0A836JQ16</accession>
<dbReference type="GO" id="GO:0000793">
    <property type="term" value="C:condensed chromosome"/>
    <property type="evidence" value="ECO:0007669"/>
    <property type="project" value="TreeGrafter"/>
</dbReference>
<evidence type="ECO:0000313" key="7">
    <source>
        <dbReference type="EMBL" id="KAG5321535.1"/>
    </source>
</evidence>
<dbReference type="GO" id="GO:1990918">
    <property type="term" value="P:double-strand break repair involved in meiotic recombination"/>
    <property type="evidence" value="ECO:0007669"/>
    <property type="project" value="TreeGrafter"/>
</dbReference>
<dbReference type="AlphaFoldDB" id="A0A836JQ16"/>
<organism evidence="7 8">
    <name type="scientific">Acromyrmex heyeri</name>
    <dbReference type="NCBI Taxonomy" id="230685"/>
    <lineage>
        <taxon>Eukaryota</taxon>
        <taxon>Metazoa</taxon>
        <taxon>Ecdysozoa</taxon>
        <taxon>Arthropoda</taxon>
        <taxon>Hexapoda</taxon>
        <taxon>Insecta</taxon>
        <taxon>Pterygota</taxon>
        <taxon>Neoptera</taxon>
        <taxon>Endopterygota</taxon>
        <taxon>Hymenoptera</taxon>
        <taxon>Apocrita</taxon>
        <taxon>Aculeata</taxon>
        <taxon>Formicoidea</taxon>
        <taxon>Formicidae</taxon>
        <taxon>Myrmicinae</taxon>
        <taxon>Acromyrmex</taxon>
    </lineage>
</organism>
<dbReference type="GO" id="GO:0007129">
    <property type="term" value="P:homologous chromosome pairing at meiosis"/>
    <property type="evidence" value="ECO:0007669"/>
    <property type="project" value="TreeGrafter"/>
</dbReference>
<name>A0A836JQ16_9HYME</name>
<feature type="non-terminal residue" evidence="7">
    <location>
        <position position="121"/>
    </location>
</feature>
<dbReference type="InterPro" id="IPR029448">
    <property type="entry name" value="FANCD2"/>
</dbReference>